<reference evidence="2" key="1">
    <citation type="journal article" date="2019" name="Int. J. Syst. Evol. Microbiol.">
        <title>The Global Catalogue of Microorganisms (GCM) 10K type strain sequencing project: providing services to taxonomists for standard genome sequencing and annotation.</title>
        <authorList>
            <consortium name="The Broad Institute Genomics Platform"/>
            <consortium name="The Broad Institute Genome Sequencing Center for Infectious Disease"/>
            <person name="Wu L."/>
            <person name="Ma J."/>
        </authorList>
    </citation>
    <scope>NUCLEOTIDE SEQUENCE [LARGE SCALE GENOMIC DNA]</scope>
    <source>
        <strain evidence="2">KACC 12508</strain>
    </source>
</reference>
<evidence type="ECO:0000313" key="2">
    <source>
        <dbReference type="Proteomes" id="UP001596542"/>
    </source>
</evidence>
<keyword evidence="2" id="KW-1185">Reference proteome</keyword>
<organism evidence="1 2">
    <name type="scientific">Herminiimonas glaciei</name>
    <dbReference type="NCBI Taxonomy" id="523788"/>
    <lineage>
        <taxon>Bacteria</taxon>
        <taxon>Pseudomonadati</taxon>
        <taxon>Pseudomonadota</taxon>
        <taxon>Betaproteobacteria</taxon>
        <taxon>Burkholderiales</taxon>
        <taxon>Oxalobacteraceae</taxon>
        <taxon>Herminiimonas</taxon>
    </lineage>
</organism>
<accession>A0ABW2IBE8</accession>
<evidence type="ECO:0000313" key="1">
    <source>
        <dbReference type="EMBL" id="MFC7288185.1"/>
    </source>
</evidence>
<protein>
    <submittedName>
        <fullName evidence="1">Uncharacterized protein</fullName>
    </submittedName>
</protein>
<gene>
    <name evidence="1" type="ORF">ACFQPC_09085</name>
</gene>
<dbReference type="Proteomes" id="UP001596542">
    <property type="component" value="Unassembled WGS sequence"/>
</dbReference>
<dbReference type="EMBL" id="JBHTBU010000001">
    <property type="protein sequence ID" value="MFC7288185.1"/>
    <property type="molecule type" value="Genomic_DNA"/>
</dbReference>
<proteinExistence type="predicted"/>
<sequence length="143" mass="16299">MSILPGTAGETSTMFKQIIAERLGDIEWPGYINARQESVEHQAERTEKILKRKRIEALRYLGNKIQNEGYAYNKTEPSIFTPEFVHALGEENSLQRKKRNPWLGKKQKMSRDSSEKAWLTHANILAFGPQITVGSDQIISTLP</sequence>
<comment type="caution">
    <text evidence="1">The sequence shown here is derived from an EMBL/GenBank/DDBJ whole genome shotgun (WGS) entry which is preliminary data.</text>
</comment>
<name>A0ABW2IBE8_9BURK</name>
<dbReference type="RefSeq" id="WP_382271547.1">
    <property type="nucleotide sequence ID" value="NZ_JBHTBU010000001.1"/>
</dbReference>